<comment type="caution">
    <text evidence="2">The sequence shown here is derived from an EMBL/GenBank/DDBJ whole genome shotgun (WGS) entry which is preliminary data.</text>
</comment>
<feature type="transmembrane region" description="Helical" evidence="1">
    <location>
        <begin position="12"/>
        <end position="30"/>
    </location>
</feature>
<proteinExistence type="predicted"/>
<accession>A0A2H0UE01</accession>
<evidence type="ECO:0000256" key="1">
    <source>
        <dbReference type="SAM" id="Phobius"/>
    </source>
</evidence>
<gene>
    <name evidence="2" type="ORF">COU16_03645</name>
</gene>
<evidence type="ECO:0000313" key="2">
    <source>
        <dbReference type="EMBL" id="PIR84639.1"/>
    </source>
</evidence>
<evidence type="ECO:0008006" key="4">
    <source>
        <dbReference type="Google" id="ProtNLM"/>
    </source>
</evidence>
<dbReference type="AlphaFoldDB" id="A0A2H0UE01"/>
<organism evidence="2 3">
    <name type="scientific">Candidatus Kaiserbacteria bacterium CG10_big_fil_rev_8_21_14_0_10_47_16</name>
    <dbReference type="NCBI Taxonomy" id="1974608"/>
    <lineage>
        <taxon>Bacteria</taxon>
        <taxon>Candidatus Kaiseribacteriota</taxon>
    </lineage>
</organism>
<sequence length="465" mass="47600">MQHLRTKVSLRHLLIYIGVALVLVGSLASFTDASSTTFRAGLQAADSSGCGNRVGTAQYTPDSSSAGWSSYAYDGGGTDVTCFKVYSDPGPASMDVRVCVQAYNNGVVYAERCTNWASAGGGWSSYSSDKDLDAARIKVENRAMPANQTLASTYLGIQLAKGTNGACNQPGAARYTSTSGGWSSWALDGSAGDADCIRVFLGATVDTAIYPTVSFSANPSVIVSGNSSTLTWSASNATSCTGSGFSTGNATSGNRSVSPVVTTQYSVRCYSSTGHSTIKYATVTVNSPTPTATLEVRNDTTGGTYTGSNITINQGEQISLKWSSSNATSCAGSNFSTGGATSGTQSSINEPAVGSSVTYTLICTGSGGSGNDALVVTTVALLPPTLTSPQEGEPVRRSDSATLNWNLNGNNPAQCSFTGTGVPSSISAQTGSFNITVEGESTITLTCPGGSDDVTITIVPQVFEQ</sequence>
<keyword evidence="1" id="KW-1133">Transmembrane helix</keyword>
<dbReference type="Proteomes" id="UP000229344">
    <property type="component" value="Unassembled WGS sequence"/>
</dbReference>
<name>A0A2H0UE01_9BACT</name>
<keyword evidence="1" id="KW-0472">Membrane</keyword>
<evidence type="ECO:0000313" key="3">
    <source>
        <dbReference type="Proteomes" id="UP000229344"/>
    </source>
</evidence>
<reference evidence="3" key="1">
    <citation type="submission" date="2017-09" db="EMBL/GenBank/DDBJ databases">
        <title>Depth-based differentiation of microbial function through sediment-hosted aquifers and enrichment of novel symbionts in the deep terrestrial subsurface.</title>
        <authorList>
            <person name="Probst A.J."/>
            <person name="Ladd B."/>
            <person name="Jarett J.K."/>
            <person name="Geller-Mcgrath D.E."/>
            <person name="Sieber C.M.K."/>
            <person name="Emerson J.B."/>
            <person name="Anantharaman K."/>
            <person name="Thomas B.C."/>
            <person name="Malmstrom R."/>
            <person name="Stieglmeier M."/>
            <person name="Klingl A."/>
            <person name="Woyke T."/>
            <person name="Ryan C.M."/>
            <person name="Banfield J.F."/>
        </authorList>
    </citation>
    <scope>NUCLEOTIDE SEQUENCE [LARGE SCALE GENOMIC DNA]</scope>
</reference>
<keyword evidence="1" id="KW-0812">Transmembrane</keyword>
<protein>
    <recommendedName>
        <fullName evidence="4">Ig-like domain-containing protein</fullName>
    </recommendedName>
</protein>
<dbReference type="EMBL" id="PFBI01000006">
    <property type="protein sequence ID" value="PIR84639.1"/>
    <property type="molecule type" value="Genomic_DNA"/>
</dbReference>